<dbReference type="Proteomes" id="UP000242913">
    <property type="component" value="Unassembled WGS sequence"/>
</dbReference>
<feature type="region of interest" description="Disordered" evidence="1">
    <location>
        <begin position="28"/>
        <end position="58"/>
    </location>
</feature>
<accession>A0A238BPG5</accession>
<protein>
    <submittedName>
        <fullName evidence="2">Uncharacterized protein</fullName>
    </submittedName>
</protein>
<dbReference type="EMBL" id="KZ270036">
    <property type="protein sequence ID" value="OZC07289.1"/>
    <property type="molecule type" value="Genomic_DNA"/>
</dbReference>
<proteinExistence type="predicted"/>
<name>A0A238BPG5_9BILA</name>
<dbReference type="AlphaFoldDB" id="A0A238BPG5"/>
<evidence type="ECO:0000256" key="1">
    <source>
        <dbReference type="SAM" id="MobiDB-lite"/>
    </source>
</evidence>
<reference evidence="2 3" key="1">
    <citation type="submission" date="2015-12" db="EMBL/GenBank/DDBJ databases">
        <title>Draft genome of the nematode, Onchocerca flexuosa.</title>
        <authorList>
            <person name="Mitreva M."/>
        </authorList>
    </citation>
    <scope>NUCLEOTIDE SEQUENCE [LARGE SCALE GENOMIC DNA]</scope>
    <source>
        <strain evidence="2">Red Deer</strain>
    </source>
</reference>
<evidence type="ECO:0000313" key="3">
    <source>
        <dbReference type="Proteomes" id="UP000242913"/>
    </source>
</evidence>
<organism evidence="2 3">
    <name type="scientific">Onchocerca flexuosa</name>
    <dbReference type="NCBI Taxonomy" id="387005"/>
    <lineage>
        <taxon>Eukaryota</taxon>
        <taxon>Metazoa</taxon>
        <taxon>Ecdysozoa</taxon>
        <taxon>Nematoda</taxon>
        <taxon>Chromadorea</taxon>
        <taxon>Rhabditida</taxon>
        <taxon>Spirurina</taxon>
        <taxon>Spiruromorpha</taxon>
        <taxon>Filarioidea</taxon>
        <taxon>Onchocercidae</taxon>
        <taxon>Onchocerca</taxon>
    </lineage>
</organism>
<gene>
    <name evidence="2" type="ORF">X798_05709</name>
</gene>
<keyword evidence="3" id="KW-1185">Reference proteome</keyword>
<sequence>MIRILAKQHLAHSFVDMMLIQGELNRNRLDEDDDNGDYHPGLITHTSNDHFSAPPMRDGHAFGTDSYLRAPEEGYCSRSSNSCATVLEWRQSEATSGIQST</sequence>
<evidence type="ECO:0000313" key="2">
    <source>
        <dbReference type="EMBL" id="OZC07289.1"/>
    </source>
</evidence>